<organism evidence="1 2">
    <name type="scientific">Lipingzhangella halophila</name>
    <dbReference type="NCBI Taxonomy" id="1783352"/>
    <lineage>
        <taxon>Bacteria</taxon>
        <taxon>Bacillati</taxon>
        <taxon>Actinomycetota</taxon>
        <taxon>Actinomycetes</taxon>
        <taxon>Streptosporangiales</taxon>
        <taxon>Nocardiopsidaceae</taxon>
        <taxon>Lipingzhangella</taxon>
    </lineage>
</organism>
<keyword evidence="2" id="KW-1185">Reference proteome</keyword>
<sequence length="105" mass="11387">MIARLWSLLRPAAPSQGAAPDPAPMSEESAVAHIETVHRMVSRTRLDTRRWVGGKKRLSTHDALELADSAKEAIEYLRSYATHIVAEVALDEELAAADPDELGGA</sequence>
<evidence type="ECO:0000313" key="2">
    <source>
        <dbReference type="Proteomes" id="UP000523007"/>
    </source>
</evidence>
<proteinExistence type="predicted"/>
<protein>
    <submittedName>
        <fullName evidence="1">Uncharacterized protein</fullName>
    </submittedName>
</protein>
<dbReference type="AlphaFoldDB" id="A0A7W7RGZ3"/>
<reference evidence="1 2" key="1">
    <citation type="submission" date="2020-08" db="EMBL/GenBank/DDBJ databases">
        <title>Sequencing the genomes of 1000 actinobacteria strains.</title>
        <authorList>
            <person name="Klenk H.-P."/>
        </authorList>
    </citation>
    <scope>NUCLEOTIDE SEQUENCE [LARGE SCALE GENOMIC DNA]</scope>
    <source>
        <strain evidence="1 2">DSM 102030</strain>
    </source>
</reference>
<dbReference type="EMBL" id="JACHJT010000001">
    <property type="protein sequence ID" value="MBB4931795.1"/>
    <property type="molecule type" value="Genomic_DNA"/>
</dbReference>
<accession>A0A7W7RGZ3</accession>
<dbReference type="RefSeq" id="WP_184578526.1">
    <property type="nucleotide sequence ID" value="NZ_JACHJT010000001.1"/>
</dbReference>
<comment type="caution">
    <text evidence="1">The sequence shown here is derived from an EMBL/GenBank/DDBJ whole genome shotgun (WGS) entry which is preliminary data.</text>
</comment>
<dbReference type="Proteomes" id="UP000523007">
    <property type="component" value="Unassembled WGS sequence"/>
</dbReference>
<name>A0A7W7RGZ3_9ACTN</name>
<gene>
    <name evidence="1" type="ORF">F4561_002615</name>
</gene>
<evidence type="ECO:0000313" key="1">
    <source>
        <dbReference type="EMBL" id="MBB4931795.1"/>
    </source>
</evidence>